<comment type="caution">
    <text evidence="2">The sequence shown here is derived from an EMBL/GenBank/DDBJ whole genome shotgun (WGS) entry which is preliminary data.</text>
</comment>
<dbReference type="NCBIfam" id="TIGR03696">
    <property type="entry name" value="Rhs_assc_core"/>
    <property type="match status" value="1"/>
</dbReference>
<dbReference type="OrthoDB" id="2972467at2"/>
<proteinExistence type="predicted"/>
<dbReference type="RefSeq" id="WP_111844876.1">
    <property type="nucleotide sequence ID" value="NZ_UEGI01000010.1"/>
</dbReference>
<organism evidence="2 3">
    <name type="scientific">Aequorivita antarctica</name>
    <dbReference type="NCBI Taxonomy" id="153266"/>
    <lineage>
        <taxon>Bacteria</taxon>
        <taxon>Pseudomonadati</taxon>
        <taxon>Bacteroidota</taxon>
        <taxon>Flavobacteriia</taxon>
        <taxon>Flavobacteriales</taxon>
        <taxon>Flavobacteriaceae</taxon>
        <taxon>Aequorivita</taxon>
    </lineage>
</organism>
<evidence type="ECO:0000313" key="3">
    <source>
        <dbReference type="Proteomes" id="UP000321497"/>
    </source>
</evidence>
<dbReference type="Gene3D" id="2.180.10.10">
    <property type="entry name" value="RHS repeat-associated core"/>
    <property type="match status" value="1"/>
</dbReference>
<feature type="compositionally biased region" description="Polar residues" evidence="1">
    <location>
        <begin position="322"/>
        <end position="334"/>
    </location>
</feature>
<dbReference type="EMBL" id="VORT01000016">
    <property type="protein sequence ID" value="TXD71583.1"/>
    <property type="molecule type" value="Genomic_DNA"/>
</dbReference>
<evidence type="ECO:0008006" key="4">
    <source>
        <dbReference type="Google" id="ProtNLM"/>
    </source>
</evidence>
<dbReference type="AlphaFoldDB" id="A0A5C6YWX1"/>
<sequence length="334" mass="37139">MLLPGRHANTSDYRYGFQGQEMDDEIKGEGNSLNYTFRMHDPRVGRFFAVDPLTKKYPQYSPYSFSGNKVIAFSELEGLEETLSTMAQYGDQKSFLQGKITAEELKERDNARAFGTIIGLVGLIDVHVTKGWMTRVIMGSGLLESLNESERGYEEQRNGNQFEAQKRFKNAGEANKIVVLGLLGDGIIYTIGKVSRTLSVIKNLEGAKFAQKTIRSDEIFSVEGQQIYSAKASAEIKEVNDLVEALTGQKISPKDIPLDYVMKNGEKVILNSRTSVALERAGIPMKDWYGVNRTNQTAYTTAEEGAVTFDELAKRQLKGEAPSSTTPINTKSKE</sequence>
<dbReference type="InterPro" id="IPR022385">
    <property type="entry name" value="Rhs_assc_core"/>
</dbReference>
<evidence type="ECO:0000313" key="2">
    <source>
        <dbReference type="EMBL" id="TXD71583.1"/>
    </source>
</evidence>
<accession>A0A5C6YWX1</accession>
<gene>
    <name evidence="2" type="ORF">ESU54_16300</name>
</gene>
<feature type="region of interest" description="Disordered" evidence="1">
    <location>
        <begin position="315"/>
        <end position="334"/>
    </location>
</feature>
<dbReference type="Proteomes" id="UP000321497">
    <property type="component" value="Unassembled WGS sequence"/>
</dbReference>
<name>A0A5C6YWX1_9FLAO</name>
<evidence type="ECO:0000256" key="1">
    <source>
        <dbReference type="SAM" id="MobiDB-lite"/>
    </source>
</evidence>
<reference evidence="2 3" key="1">
    <citation type="submission" date="2019-08" db="EMBL/GenBank/DDBJ databases">
        <title>Genome of Aequorivita antarctica SW49 (type strain).</title>
        <authorList>
            <person name="Bowman J.P."/>
        </authorList>
    </citation>
    <scope>NUCLEOTIDE SEQUENCE [LARGE SCALE GENOMIC DNA]</scope>
    <source>
        <strain evidence="2 3">SW49</strain>
    </source>
</reference>
<keyword evidence="3" id="KW-1185">Reference proteome</keyword>
<protein>
    <recommendedName>
        <fullName evidence="4">RHS repeat-associated core domain-containing protein</fullName>
    </recommendedName>
</protein>